<keyword evidence="3" id="KW-0808">Transferase</keyword>
<feature type="compositionally biased region" description="Polar residues" evidence="13">
    <location>
        <begin position="850"/>
        <end position="860"/>
    </location>
</feature>
<dbReference type="Pfam" id="PF12819">
    <property type="entry name" value="Malectin_like"/>
    <property type="match status" value="1"/>
</dbReference>
<evidence type="ECO:0000256" key="2">
    <source>
        <dbReference type="ARBA" id="ARBA00022527"/>
    </source>
</evidence>
<dbReference type="InterPro" id="IPR001245">
    <property type="entry name" value="Ser-Thr/Tyr_kinase_cat_dom"/>
</dbReference>
<dbReference type="STRING" id="1590841.A0A2R6RKK0"/>
<keyword evidence="5 15" id="KW-0732">Signal</keyword>
<evidence type="ECO:0000256" key="10">
    <source>
        <dbReference type="ARBA" id="ARBA00023136"/>
    </source>
</evidence>
<proteinExistence type="predicted"/>
<evidence type="ECO:0000256" key="8">
    <source>
        <dbReference type="ARBA" id="ARBA00022840"/>
    </source>
</evidence>
<keyword evidence="11" id="KW-0325">Glycoprotein</keyword>
<name>A0A2R6RKK0_ACTCC</name>
<dbReference type="GO" id="GO:0010038">
    <property type="term" value="P:response to metal ion"/>
    <property type="evidence" value="ECO:0007669"/>
    <property type="project" value="UniProtKB-ARBA"/>
</dbReference>
<dbReference type="Gramene" id="PSS30530">
    <property type="protein sequence ID" value="PSS30530"/>
    <property type="gene ID" value="CEY00_Acc05816"/>
</dbReference>
<evidence type="ECO:0000256" key="1">
    <source>
        <dbReference type="ARBA" id="ARBA00004479"/>
    </source>
</evidence>
<evidence type="ECO:0000256" key="14">
    <source>
        <dbReference type="SAM" id="Phobius"/>
    </source>
</evidence>
<dbReference type="InterPro" id="IPR017441">
    <property type="entry name" value="Protein_kinase_ATP_BS"/>
</dbReference>
<feature type="signal peptide" evidence="15">
    <location>
        <begin position="1"/>
        <end position="33"/>
    </location>
</feature>
<protein>
    <submittedName>
        <fullName evidence="18">Receptor-like protein kinase</fullName>
    </submittedName>
</protein>
<dbReference type="OrthoDB" id="1720310at2759"/>
<dbReference type="EMBL" id="NKQK01000005">
    <property type="protein sequence ID" value="PSS30529.1"/>
    <property type="molecule type" value="Genomic_DNA"/>
</dbReference>
<dbReference type="Pfam" id="PF07714">
    <property type="entry name" value="PK_Tyr_Ser-Thr"/>
    <property type="match status" value="1"/>
</dbReference>
<keyword evidence="6 12" id="KW-0547">Nucleotide-binding</keyword>
<evidence type="ECO:0000313" key="19">
    <source>
        <dbReference type="Proteomes" id="UP000241394"/>
    </source>
</evidence>
<evidence type="ECO:0000256" key="5">
    <source>
        <dbReference type="ARBA" id="ARBA00022729"/>
    </source>
</evidence>
<keyword evidence="9 14" id="KW-1133">Transmembrane helix</keyword>
<dbReference type="GO" id="GO:0004674">
    <property type="term" value="F:protein serine/threonine kinase activity"/>
    <property type="evidence" value="ECO:0007669"/>
    <property type="project" value="UniProtKB-KW"/>
</dbReference>
<dbReference type="InterPro" id="IPR024788">
    <property type="entry name" value="Malectin-like_Carb-bd_dom"/>
</dbReference>
<comment type="subcellular location">
    <subcellularLocation>
        <location evidence="1">Membrane</location>
        <topology evidence="1">Single-pass type I membrane protein</topology>
    </subcellularLocation>
</comment>
<feature type="transmembrane region" description="Helical" evidence="14">
    <location>
        <begin position="457"/>
        <end position="479"/>
    </location>
</feature>
<evidence type="ECO:0000256" key="6">
    <source>
        <dbReference type="ARBA" id="ARBA00022741"/>
    </source>
</evidence>
<dbReference type="SUPFAM" id="SSF56112">
    <property type="entry name" value="Protein kinase-like (PK-like)"/>
    <property type="match status" value="1"/>
</dbReference>
<dbReference type="InterPro" id="IPR011009">
    <property type="entry name" value="Kinase-like_dom_sf"/>
</dbReference>
<dbReference type="CDD" id="cd14066">
    <property type="entry name" value="STKc_IRAK"/>
    <property type="match status" value="1"/>
</dbReference>
<dbReference type="Proteomes" id="UP000241394">
    <property type="component" value="Chromosome LG5"/>
</dbReference>
<dbReference type="PANTHER" id="PTHR34590:SF5">
    <property type="entry name" value="OS04G0586500 PROTEIN"/>
    <property type="match status" value="1"/>
</dbReference>
<dbReference type="EMBL" id="NKQK01000005">
    <property type="protein sequence ID" value="PSS30530.1"/>
    <property type="molecule type" value="Genomic_DNA"/>
</dbReference>
<evidence type="ECO:0000256" key="4">
    <source>
        <dbReference type="ARBA" id="ARBA00022692"/>
    </source>
</evidence>
<dbReference type="Gramene" id="PSS30529">
    <property type="protein sequence ID" value="PSS30529"/>
    <property type="gene ID" value="CEY00_Acc05815"/>
</dbReference>
<feature type="region of interest" description="Disordered" evidence="13">
    <location>
        <begin position="425"/>
        <end position="453"/>
    </location>
</feature>
<feature type="compositionally biased region" description="Polar residues" evidence="13">
    <location>
        <begin position="73"/>
        <end position="87"/>
    </location>
</feature>
<evidence type="ECO:0000313" key="17">
    <source>
        <dbReference type="EMBL" id="PSS30529.1"/>
    </source>
</evidence>
<organism evidence="18 19">
    <name type="scientific">Actinidia chinensis var. chinensis</name>
    <name type="common">Chinese soft-hair kiwi</name>
    <dbReference type="NCBI Taxonomy" id="1590841"/>
    <lineage>
        <taxon>Eukaryota</taxon>
        <taxon>Viridiplantae</taxon>
        <taxon>Streptophyta</taxon>
        <taxon>Embryophyta</taxon>
        <taxon>Tracheophyta</taxon>
        <taxon>Spermatophyta</taxon>
        <taxon>Magnoliopsida</taxon>
        <taxon>eudicotyledons</taxon>
        <taxon>Gunneridae</taxon>
        <taxon>Pentapetalae</taxon>
        <taxon>asterids</taxon>
        <taxon>Ericales</taxon>
        <taxon>Actinidiaceae</taxon>
        <taxon>Actinidia</taxon>
    </lineage>
</organism>
<keyword evidence="7 18" id="KW-0418">Kinase</keyword>
<evidence type="ECO:0000259" key="16">
    <source>
        <dbReference type="PROSITE" id="PS50011"/>
    </source>
</evidence>
<dbReference type="FunFam" id="2.60.120.430:FF:000007">
    <property type="entry name" value="FERONIA receptor-like kinase"/>
    <property type="match status" value="1"/>
</dbReference>
<dbReference type="PANTHER" id="PTHR34590">
    <property type="entry name" value="OS03G0124300 PROTEIN-RELATED"/>
    <property type="match status" value="1"/>
</dbReference>
<accession>A0A2R6RKK0</accession>
<comment type="caution">
    <text evidence="18">The sequence shown here is derived from an EMBL/GenBank/DDBJ whole genome shotgun (WGS) entry which is preliminary data.</text>
</comment>
<evidence type="ECO:0000256" key="7">
    <source>
        <dbReference type="ARBA" id="ARBA00022777"/>
    </source>
</evidence>
<evidence type="ECO:0000256" key="11">
    <source>
        <dbReference type="ARBA" id="ARBA00023180"/>
    </source>
</evidence>
<dbReference type="PROSITE" id="PS00108">
    <property type="entry name" value="PROTEIN_KINASE_ST"/>
    <property type="match status" value="1"/>
</dbReference>
<dbReference type="GO" id="GO:0004714">
    <property type="term" value="F:transmembrane receptor protein tyrosine kinase activity"/>
    <property type="evidence" value="ECO:0007669"/>
    <property type="project" value="InterPro"/>
</dbReference>
<dbReference type="SMART" id="SM00220">
    <property type="entry name" value="S_TKc"/>
    <property type="match status" value="1"/>
</dbReference>
<dbReference type="FunFam" id="3.30.200.20:FF:000645">
    <property type="entry name" value="Receptor-like protein kinase FERONIA"/>
    <property type="match status" value="1"/>
</dbReference>
<dbReference type="Gene3D" id="1.10.510.10">
    <property type="entry name" value="Transferase(Phosphotransferase) domain 1"/>
    <property type="match status" value="1"/>
</dbReference>
<dbReference type="FunFam" id="1.10.510.10:FF:000252">
    <property type="entry name" value="Receptor-like protein kinase FERONIA"/>
    <property type="match status" value="1"/>
</dbReference>
<dbReference type="InterPro" id="IPR008271">
    <property type="entry name" value="Ser/Thr_kinase_AS"/>
</dbReference>
<keyword evidence="10 14" id="KW-0472">Membrane</keyword>
<dbReference type="FunFam" id="2.60.120.430:FF:000003">
    <property type="entry name" value="FERONIA receptor-like kinase"/>
    <property type="match status" value="1"/>
</dbReference>
<dbReference type="GO" id="GO:0016020">
    <property type="term" value="C:membrane"/>
    <property type="evidence" value="ECO:0007669"/>
    <property type="project" value="UniProtKB-SubCell"/>
</dbReference>
<feature type="chain" id="PRO_5033319776" evidence="15">
    <location>
        <begin position="34"/>
        <end position="889"/>
    </location>
</feature>
<gene>
    <name evidence="17" type="ORF">CEY00_Acc05815</name>
    <name evidence="18" type="ORF">CEY00_Acc05816</name>
</gene>
<dbReference type="InParanoid" id="A0A2R6RKK0"/>
<evidence type="ECO:0000256" key="13">
    <source>
        <dbReference type="SAM" id="MobiDB-lite"/>
    </source>
</evidence>
<dbReference type="GO" id="GO:0005524">
    <property type="term" value="F:ATP binding"/>
    <property type="evidence" value="ECO:0007669"/>
    <property type="project" value="UniProtKB-UniRule"/>
</dbReference>
<keyword evidence="18" id="KW-0675">Receptor</keyword>
<reference evidence="18 19" key="1">
    <citation type="submission" date="2017-07" db="EMBL/GenBank/DDBJ databases">
        <title>An improved, manually edited Actinidia chinensis var. chinensis (kiwifruit) genome highlights the challenges associated with draft genomes and gene prediction in plants.</title>
        <authorList>
            <person name="Pilkington S."/>
            <person name="Crowhurst R."/>
            <person name="Hilario E."/>
            <person name="Nardozza S."/>
            <person name="Fraser L."/>
            <person name="Peng Y."/>
            <person name="Gunaseelan K."/>
            <person name="Simpson R."/>
            <person name="Tahir J."/>
            <person name="Deroles S."/>
            <person name="Templeton K."/>
            <person name="Luo Z."/>
            <person name="Davy M."/>
            <person name="Cheng C."/>
            <person name="Mcneilage M."/>
            <person name="Scaglione D."/>
            <person name="Liu Y."/>
            <person name="Zhang Q."/>
            <person name="Datson P."/>
            <person name="De Silva N."/>
            <person name="Gardiner S."/>
            <person name="Bassett H."/>
            <person name="Chagne D."/>
            <person name="Mccallum J."/>
            <person name="Dzierzon H."/>
            <person name="Deng C."/>
            <person name="Wang Y.-Y."/>
            <person name="Barron N."/>
            <person name="Manako K."/>
            <person name="Bowen J."/>
            <person name="Foster T."/>
            <person name="Erridge Z."/>
            <person name="Tiffin H."/>
            <person name="Waite C."/>
            <person name="Davies K."/>
            <person name="Grierson E."/>
            <person name="Laing W."/>
            <person name="Kirk R."/>
            <person name="Chen X."/>
            <person name="Wood M."/>
            <person name="Montefiori M."/>
            <person name="Brummell D."/>
            <person name="Schwinn K."/>
            <person name="Catanach A."/>
            <person name="Fullerton C."/>
            <person name="Li D."/>
            <person name="Meiyalaghan S."/>
            <person name="Nieuwenhuizen N."/>
            <person name="Read N."/>
            <person name="Prakash R."/>
            <person name="Hunter D."/>
            <person name="Zhang H."/>
            <person name="Mckenzie M."/>
            <person name="Knabel M."/>
            <person name="Harris A."/>
            <person name="Allan A."/>
            <person name="Chen A."/>
            <person name="Janssen B."/>
            <person name="Plunkett B."/>
            <person name="Dwamena C."/>
            <person name="Voogd C."/>
            <person name="Leif D."/>
            <person name="Lafferty D."/>
            <person name="Souleyre E."/>
            <person name="Varkonyi-Gasic E."/>
            <person name="Gambi F."/>
            <person name="Hanley J."/>
            <person name="Yao J.-L."/>
            <person name="Cheung J."/>
            <person name="David K."/>
            <person name="Warren B."/>
            <person name="Marsh K."/>
            <person name="Snowden K."/>
            <person name="Lin-Wang K."/>
            <person name="Brian L."/>
            <person name="Martinez-Sanchez M."/>
            <person name="Wang M."/>
            <person name="Ileperuma N."/>
            <person name="Macnee N."/>
            <person name="Campin R."/>
            <person name="Mcatee P."/>
            <person name="Drummond R."/>
            <person name="Espley R."/>
            <person name="Ireland H."/>
            <person name="Wu R."/>
            <person name="Atkinson R."/>
            <person name="Karunairetnam S."/>
            <person name="Bulley S."/>
            <person name="Chunkath S."/>
            <person name="Hanley Z."/>
            <person name="Storey R."/>
            <person name="Thrimawithana A."/>
            <person name="Thomson S."/>
            <person name="David C."/>
            <person name="Testolin R."/>
        </authorList>
    </citation>
    <scope>NUCLEOTIDE SEQUENCE [LARGE SCALE GENOMIC DNA]</scope>
    <source>
        <strain evidence="19">cv. Red5</strain>
        <tissue evidence="18">Young leaf</tissue>
    </source>
</reference>
<dbReference type="InterPro" id="IPR000719">
    <property type="entry name" value="Prot_kinase_dom"/>
</dbReference>
<dbReference type="AlphaFoldDB" id="A0A2R6RKK0"/>
<sequence length="889" mass="98114">MDKTSNTSPSTTMLTFALSLFILHLITSTTTDASSPYTPTDYFLLDCGSSSSSTSADNRTWDGDARSKFSPPNIANTSSPSTAEEQNPAVTQVPFMTARLFPSQFTYTFPVSAGPKFLRLYFYPATYSGRDNSKSFFSVSAGSHTLLTNFSAFLTAAGTVPRQPFLIKEFVISVNYNQRLDIKFDPSPNSYAFINGIEIVSMPNNLYIRGPDYPIPQVSQQQPFTIDNTTALETLYRLDVGGNLVPGKDDTGMYRIWRQDDPYIYGQGFGQTPHRDVTIRYTNDTPEYTAPATVYTTSRTMGKHNSVNLNYNLTWIFTVDSGFTYLFRLHFCEILQEVTRVNQRVFTVFLNNRTADPEVDVIQLSGDNGVPIFKDYVVWVPLGDNRRSKQDLWLALYPNMDSKPKYTDAILNGLEIFKLNQSDGSLAGPNPEPVGTTPEAPYPKSPEKEDSGASSPVLAVVGGVIGGVLVVAVMGVLIFRRRRRVRDSGPSVAKSSWVPISVTAGTSTSTKTNASSLPSDLCRHFSISEIRSATRNFTDDFMIGTGGFGNVYKGYIDGGATTVAIKRLDSKSNQGAREFQTEIGMLSKLRHLHLVSLIGYCDDDGEMILVYDYMANGTLRDHLYKTENPPLSWKNRLQICLGAARGLHYLHTGAKHMIIHRDVKSTNILLDDKWVAKVSDFGLSKTGPDNVAQTHVTTVVKGSFGYVDPEYYRRQQLTEKSDVYSFGVVLLEVLCARPAIVTGLPKEQVSLAVWGRYCMRKGTIDQIVDPHLMGQIAPECLRKFGEIVDSCLRDEGIQRPTMSDVVWGLEFAIQLQDAAERNKISGGDWIGIVGCHTMLSPATDDDVFSGSKSSGTSTLESGRRSENSYAAVGVGSENVFSQIVDPKGR</sequence>
<dbReference type="OMA" id="MAKIEMD"/>
<dbReference type="Gene3D" id="2.60.120.430">
    <property type="entry name" value="Galactose-binding lectin"/>
    <property type="match status" value="2"/>
</dbReference>
<evidence type="ECO:0000256" key="3">
    <source>
        <dbReference type="ARBA" id="ARBA00022679"/>
    </source>
</evidence>
<keyword evidence="2" id="KW-0723">Serine/threonine-protein kinase</keyword>
<dbReference type="PROSITE" id="PS50011">
    <property type="entry name" value="PROTEIN_KINASE_DOM"/>
    <property type="match status" value="1"/>
</dbReference>
<dbReference type="Gene3D" id="3.30.200.20">
    <property type="entry name" value="Phosphorylase Kinase, domain 1"/>
    <property type="match status" value="1"/>
</dbReference>
<evidence type="ECO:0000313" key="18">
    <source>
        <dbReference type="EMBL" id="PSS30530.1"/>
    </source>
</evidence>
<keyword evidence="19" id="KW-1185">Reference proteome</keyword>
<dbReference type="PROSITE" id="PS00107">
    <property type="entry name" value="PROTEIN_KINASE_ATP"/>
    <property type="match status" value="1"/>
</dbReference>
<evidence type="ECO:0000256" key="12">
    <source>
        <dbReference type="PROSITE-ProRule" id="PRU10141"/>
    </source>
</evidence>
<feature type="binding site" evidence="12">
    <location>
        <position position="566"/>
    </location>
    <ligand>
        <name>ATP</name>
        <dbReference type="ChEBI" id="CHEBI:30616"/>
    </ligand>
</feature>
<feature type="region of interest" description="Disordered" evidence="13">
    <location>
        <begin position="50"/>
        <end position="87"/>
    </location>
</feature>
<feature type="region of interest" description="Disordered" evidence="13">
    <location>
        <begin position="846"/>
        <end position="870"/>
    </location>
</feature>
<evidence type="ECO:0000256" key="15">
    <source>
        <dbReference type="SAM" id="SignalP"/>
    </source>
</evidence>
<keyword evidence="4 14" id="KW-0812">Transmembrane</keyword>
<keyword evidence="8 12" id="KW-0067">ATP-binding</keyword>
<feature type="domain" description="Protein kinase" evidence="16">
    <location>
        <begin position="537"/>
        <end position="812"/>
    </location>
</feature>
<reference evidence="19" key="2">
    <citation type="journal article" date="2018" name="BMC Genomics">
        <title>A manually annotated Actinidia chinensis var. chinensis (kiwifruit) genome highlights the challenges associated with draft genomes and gene prediction in plants.</title>
        <authorList>
            <person name="Pilkington S.M."/>
            <person name="Crowhurst R."/>
            <person name="Hilario E."/>
            <person name="Nardozza S."/>
            <person name="Fraser L."/>
            <person name="Peng Y."/>
            <person name="Gunaseelan K."/>
            <person name="Simpson R."/>
            <person name="Tahir J."/>
            <person name="Deroles S.C."/>
            <person name="Templeton K."/>
            <person name="Luo Z."/>
            <person name="Davy M."/>
            <person name="Cheng C."/>
            <person name="McNeilage M."/>
            <person name="Scaglione D."/>
            <person name="Liu Y."/>
            <person name="Zhang Q."/>
            <person name="Datson P."/>
            <person name="De Silva N."/>
            <person name="Gardiner S.E."/>
            <person name="Bassett H."/>
            <person name="Chagne D."/>
            <person name="McCallum J."/>
            <person name="Dzierzon H."/>
            <person name="Deng C."/>
            <person name="Wang Y.Y."/>
            <person name="Barron L."/>
            <person name="Manako K."/>
            <person name="Bowen J."/>
            <person name="Foster T.M."/>
            <person name="Erridge Z.A."/>
            <person name="Tiffin H."/>
            <person name="Waite C.N."/>
            <person name="Davies K.M."/>
            <person name="Grierson E.P."/>
            <person name="Laing W.A."/>
            <person name="Kirk R."/>
            <person name="Chen X."/>
            <person name="Wood M."/>
            <person name="Montefiori M."/>
            <person name="Brummell D.A."/>
            <person name="Schwinn K.E."/>
            <person name="Catanach A."/>
            <person name="Fullerton C."/>
            <person name="Li D."/>
            <person name="Meiyalaghan S."/>
            <person name="Nieuwenhuizen N."/>
            <person name="Read N."/>
            <person name="Prakash R."/>
            <person name="Hunter D."/>
            <person name="Zhang H."/>
            <person name="McKenzie M."/>
            <person name="Knabel M."/>
            <person name="Harris A."/>
            <person name="Allan A.C."/>
            <person name="Gleave A."/>
            <person name="Chen A."/>
            <person name="Janssen B.J."/>
            <person name="Plunkett B."/>
            <person name="Ampomah-Dwamena C."/>
            <person name="Voogd C."/>
            <person name="Leif D."/>
            <person name="Lafferty D."/>
            <person name="Souleyre E.J.F."/>
            <person name="Varkonyi-Gasic E."/>
            <person name="Gambi F."/>
            <person name="Hanley J."/>
            <person name="Yao J.L."/>
            <person name="Cheung J."/>
            <person name="David K.M."/>
            <person name="Warren B."/>
            <person name="Marsh K."/>
            <person name="Snowden K.C."/>
            <person name="Lin-Wang K."/>
            <person name="Brian L."/>
            <person name="Martinez-Sanchez M."/>
            <person name="Wang M."/>
            <person name="Ileperuma N."/>
            <person name="Macnee N."/>
            <person name="Campin R."/>
            <person name="McAtee P."/>
            <person name="Drummond R.S.M."/>
            <person name="Espley R.V."/>
            <person name="Ireland H.S."/>
            <person name="Wu R."/>
            <person name="Atkinson R.G."/>
            <person name="Karunairetnam S."/>
            <person name="Bulley S."/>
            <person name="Chunkath S."/>
            <person name="Hanley Z."/>
            <person name="Storey R."/>
            <person name="Thrimawithana A.H."/>
            <person name="Thomson S."/>
            <person name="David C."/>
            <person name="Testolin R."/>
            <person name="Huang H."/>
            <person name="Hellens R.P."/>
            <person name="Schaffer R.J."/>
        </authorList>
    </citation>
    <scope>NUCLEOTIDE SEQUENCE [LARGE SCALE GENOMIC DNA]</scope>
    <source>
        <strain evidence="19">cv. Red5</strain>
    </source>
</reference>
<evidence type="ECO:0000256" key="9">
    <source>
        <dbReference type="ARBA" id="ARBA00022989"/>
    </source>
</evidence>
<dbReference type="InterPro" id="IPR045272">
    <property type="entry name" value="ANXUR1/2-like"/>
</dbReference>